<accession>A0A183PGW8</accession>
<sequence>MRRYNLDVLGFIETHWTQVEQQRLASDQLLLYSSHEKQNAPHTQDVALMLSKKSQKALIVWESDGPRIIKAFFNTKKEGISMNLIQYYVPTNDHNEDAKDRFYNRMQSVIEKFPTNDLTILMGDLNVKVGMDNTYMKTSWDDTD</sequence>
<dbReference type="SUPFAM" id="SSF56219">
    <property type="entry name" value="DNase I-like"/>
    <property type="match status" value="1"/>
</dbReference>
<dbReference type="Gene3D" id="3.60.10.10">
    <property type="entry name" value="Endonuclease/exonuclease/phosphatase"/>
    <property type="match status" value="1"/>
</dbReference>
<reference evidence="1 2" key="1">
    <citation type="submission" date="2018-11" db="EMBL/GenBank/DDBJ databases">
        <authorList>
            <consortium name="Pathogen Informatics"/>
        </authorList>
    </citation>
    <scope>NUCLEOTIDE SEQUENCE [LARGE SCALE GENOMIC DNA]</scope>
    <source>
        <strain>Denwood</strain>
        <strain evidence="2">Zambia</strain>
    </source>
</reference>
<gene>
    <name evidence="1" type="ORF">SMTD_LOCUS13605</name>
</gene>
<name>A0A183PGW8_9TREM</name>
<evidence type="ECO:0000313" key="1">
    <source>
        <dbReference type="EMBL" id="VDP63942.1"/>
    </source>
</evidence>
<dbReference type="InterPro" id="IPR036691">
    <property type="entry name" value="Endo/exonu/phosph_ase_sf"/>
</dbReference>
<dbReference type="STRING" id="31246.A0A183PGW8"/>
<dbReference type="Proteomes" id="UP000269396">
    <property type="component" value="Unassembled WGS sequence"/>
</dbReference>
<dbReference type="EMBL" id="UZAL01033703">
    <property type="protein sequence ID" value="VDP63942.1"/>
    <property type="molecule type" value="Genomic_DNA"/>
</dbReference>
<keyword evidence="2" id="KW-1185">Reference proteome</keyword>
<evidence type="ECO:0000313" key="2">
    <source>
        <dbReference type="Proteomes" id="UP000269396"/>
    </source>
</evidence>
<proteinExistence type="predicted"/>
<dbReference type="AlphaFoldDB" id="A0A183PGW8"/>
<protein>
    <submittedName>
        <fullName evidence="1">Uncharacterized protein</fullName>
    </submittedName>
</protein>
<organism evidence="1 2">
    <name type="scientific">Schistosoma mattheei</name>
    <dbReference type="NCBI Taxonomy" id="31246"/>
    <lineage>
        <taxon>Eukaryota</taxon>
        <taxon>Metazoa</taxon>
        <taxon>Spiralia</taxon>
        <taxon>Lophotrochozoa</taxon>
        <taxon>Platyhelminthes</taxon>
        <taxon>Trematoda</taxon>
        <taxon>Digenea</taxon>
        <taxon>Strigeidida</taxon>
        <taxon>Schistosomatoidea</taxon>
        <taxon>Schistosomatidae</taxon>
        <taxon>Schistosoma</taxon>
    </lineage>
</organism>